<dbReference type="PANTHER" id="PTHR43065">
    <property type="entry name" value="SENSOR HISTIDINE KINASE"/>
    <property type="match status" value="1"/>
</dbReference>
<dbReference type="GO" id="GO:0005524">
    <property type="term" value="F:ATP binding"/>
    <property type="evidence" value="ECO:0007669"/>
    <property type="project" value="UniProtKB-KW"/>
</dbReference>
<sequence length="465" mass="51487">MYSILPALVSLLFLGNGIYVLASRGISRVTLAFFMVCSATFFWQLAWAALFQVGEPALALLVVKFAYVLILFLPTTLYHFVIELTGAQGERRRLRLSYGAALALAVLLLSSDQLISGVHHYFFGYYPQAGPCHPLHLLQTLVVMVRALQLLYLRQRVALSTERARLRYCLVSLLIYFFASVDYLCNYGLEIYPPGVLLVAISMALIAQAMVRHNLLANPLLAAATIAHEIRTPLLTIRAQARLLKRHLPELIAGYQHARRDAPDTAAASLQPCQLAHLLVLAQEIDAEVTRSNFIVDMMLASARIESLDKQKFALHSIKQCVDDALARYPFDAGARAKVARGEQRDFWFYGSDVLLVYVLYNLLQNALYAIQAAGRGIIEIAFYCGPGGNRLLVTDTGNGIPRDVLPHVFDPFFTTRPAGGGTGMGLAFCHRVLTAFGGSIRVESEFGHHTTFSLEFPKKAVLKL</sequence>
<feature type="transmembrane region" description="Helical" evidence="9">
    <location>
        <begin position="135"/>
        <end position="153"/>
    </location>
</feature>
<keyword evidence="8" id="KW-0902">Two-component regulatory system</keyword>
<dbReference type="InterPro" id="IPR003661">
    <property type="entry name" value="HisK_dim/P_dom"/>
</dbReference>
<dbReference type="KEGG" id="jag:GJA_1371"/>
<dbReference type="InterPro" id="IPR036097">
    <property type="entry name" value="HisK_dim/P_sf"/>
</dbReference>
<evidence type="ECO:0000256" key="9">
    <source>
        <dbReference type="SAM" id="Phobius"/>
    </source>
</evidence>
<keyword evidence="12" id="KW-1185">Reference proteome</keyword>
<keyword evidence="9" id="KW-0472">Membrane</keyword>
<dbReference type="STRING" id="1349767.GJA_1371"/>
<keyword evidence="6 11" id="KW-0418">Kinase</keyword>
<dbReference type="Gene3D" id="1.10.287.130">
    <property type="match status" value="1"/>
</dbReference>
<evidence type="ECO:0000256" key="7">
    <source>
        <dbReference type="ARBA" id="ARBA00022840"/>
    </source>
</evidence>
<evidence type="ECO:0000256" key="8">
    <source>
        <dbReference type="ARBA" id="ARBA00023012"/>
    </source>
</evidence>
<name>W0UZM6_9BURK</name>
<keyword evidence="9" id="KW-1133">Transmembrane helix</keyword>
<evidence type="ECO:0000256" key="3">
    <source>
        <dbReference type="ARBA" id="ARBA00022553"/>
    </source>
</evidence>
<dbReference type="eggNOG" id="COG2205">
    <property type="taxonomic scope" value="Bacteria"/>
</dbReference>
<dbReference type="PANTHER" id="PTHR43065:SF10">
    <property type="entry name" value="PEROXIDE STRESS-ACTIVATED HISTIDINE KINASE MAK3"/>
    <property type="match status" value="1"/>
</dbReference>
<evidence type="ECO:0000313" key="12">
    <source>
        <dbReference type="Proteomes" id="UP000027604"/>
    </source>
</evidence>
<dbReference type="SUPFAM" id="SSF47384">
    <property type="entry name" value="Homodimeric domain of signal transducing histidine kinase"/>
    <property type="match status" value="1"/>
</dbReference>
<keyword evidence="3" id="KW-0597">Phosphoprotein</keyword>
<evidence type="ECO:0000259" key="10">
    <source>
        <dbReference type="PROSITE" id="PS50109"/>
    </source>
</evidence>
<keyword evidence="9" id="KW-0812">Transmembrane</keyword>
<feature type="transmembrane region" description="Helical" evidence="9">
    <location>
        <begin position="165"/>
        <end position="185"/>
    </location>
</feature>
<dbReference type="InterPro" id="IPR031621">
    <property type="entry name" value="HisKA_7TM"/>
</dbReference>
<keyword evidence="5" id="KW-0547">Nucleotide-binding</keyword>
<dbReference type="SMART" id="SM00387">
    <property type="entry name" value="HATPase_c"/>
    <property type="match status" value="1"/>
</dbReference>
<feature type="transmembrane region" description="Helical" evidence="9">
    <location>
        <begin position="347"/>
        <end position="364"/>
    </location>
</feature>
<dbReference type="SUPFAM" id="SSF55874">
    <property type="entry name" value="ATPase domain of HSP90 chaperone/DNA topoisomerase II/histidine kinase"/>
    <property type="match status" value="1"/>
</dbReference>
<dbReference type="AlphaFoldDB" id="W0UZM6"/>
<keyword evidence="4" id="KW-0808">Transferase</keyword>
<feature type="domain" description="Histidine kinase" evidence="10">
    <location>
        <begin position="225"/>
        <end position="461"/>
    </location>
</feature>
<dbReference type="InterPro" id="IPR005467">
    <property type="entry name" value="His_kinase_dom"/>
</dbReference>
<dbReference type="Pfam" id="PF16927">
    <property type="entry name" value="HisKA_7TM"/>
    <property type="match status" value="1"/>
</dbReference>
<dbReference type="Proteomes" id="UP000027604">
    <property type="component" value="Chromosome I"/>
</dbReference>
<evidence type="ECO:0000256" key="6">
    <source>
        <dbReference type="ARBA" id="ARBA00022777"/>
    </source>
</evidence>
<evidence type="ECO:0000256" key="5">
    <source>
        <dbReference type="ARBA" id="ARBA00022741"/>
    </source>
</evidence>
<dbReference type="EC" id="2.7.13.3" evidence="2"/>
<evidence type="ECO:0000256" key="4">
    <source>
        <dbReference type="ARBA" id="ARBA00022679"/>
    </source>
</evidence>
<evidence type="ECO:0000256" key="2">
    <source>
        <dbReference type="ARBA" id="ARBA00012438"/>
    </source>
</evidence>
<reference evidence="11 12" key="1">
    <citation type="journal article" date="2015" name="Genome Announc.">
        <title>Genome Sequence of Mushroom Soft-Rot Pathogen Janthinobacterium agaricidamnosum.</title>
        <authorList>
            <person name="Graupner K."/>
            <person name="Lackner G."/>
            <person name="Hertweck C."/>
        </authorList>
    </citation>
    <scope>NUCLEOTIDE SEQUENCE [LARGE SCALE GENOMIC DNA]</scope>
    <source>
        <strain evidence="12">NBRC 102515 / DSM 9628</strain>
    </source>
</reference>
<dbReference type="PRINTS" id="PR00344">
    <property type="entry name" value="BCTRLSENSOR"/>
</dbReference>
<dbReference type="InterPro" id="IPR036890">
    <property type="entry name" value="HATPase_C_sf"/>
</dbReference>
<accession>W0UZM6</accession>
<dbReference type="HOGENOM" id="CLU_598120_0_0_4"/>
<gene>
    <name evidence="11" type="ORF">GJA_1371</name>
</gene>
<dbReference type="EMBL" id="HG322949">
    <property type="protein sequence ID" value="CDG82024.1"/>
    <property type="molecule type" value="Genomic_DNA"/>
</dbReference>
<evidence type="ECO:0000313" key="11">
    <source>
        <dbReference type="EMBL" id="CDG82024.1"/>
    </source>
</evidence>
<dbReference type="InterPro" id="IPR003594">
    <property type="entry name" value="HATPase_dom"/>
</dbReference>
<dbReference type="InterPro" id="IPR004358">
    <property type="entry name" value="Sig_transdc_His_kin-like_C"/>
</dbReference>
<proteinExistence type="predicted"/>
<feature type="transmembrane region" description="Helical" evidence="9">
    <location>
        <begin position="57"/>
        <end position="82"/>
    </location>
</feature>
<protein>
    <recommendedName>
        <fullName evidence="2">histidine kinase</fullName>
        <ecNumber evidence="2">2.7.13.3</ecNumber>
    </recommendedName>
</protein>
<feature type="transmembrane region" description="Helical" evidence="9">
    <location>
        <begin position="29"/>
        <end position="51"/>
    </location>
</feature>
<dbReference type="OrthoDB" id="8573961at2"/>
<dbReference type="PROSITE" id="PS50109">
    <property type="entry name" value="HIS_KIN"/>
    <property type="match status" value="1"/>
</dbReference>
<comment type="catalytic activity">
    <reaction evidence="1">
        <text>ATP + protein L-histidine = ADP + protein N-phospho-L-histidine.</text>
        <dbReference type="EC" id="2.7.13.3"/>
    </reaction>
</comment>
<organism evidence="11 12">
    <name type="scientific">Janthinobacterium agaricidamnosum NBRC 102515 = DSM 9628</name>
    <dbReference type="NCBI Taxonomy" id="1349767"/>
    <lineage>
        <taxon>Bacteria</taxon>
        <taxon>Pseudomonadati</taxon>
        <taxon>Pseudomonadota</taxon>
        <taxon>Betaproteobacteria</taxon>
        <taxon>Burkholderiales</taxon>
        <taxon>Oxalobacteraceae</taxon>
        <taxon>Janthinobacterium</taxon>
    </lineage>
</organism>
<keyword evidence="7" id="KW-0067">ATP-binding</keyword>
<dbReference type="CDD" id="cd00082">
    <property type="entry name" value="HisKA"/>
    <property type="match status" value="1"/>
</dbReference>
<evidence type="ECO:0000256" key="1">
    <source>
        <dbReference type="ARBA" id="ARBA00000085"/>
    </source>
</evidence>
<feature type="transmembrane region" description="Helical" evidence="9">
    <location>
        <begin position="191"/>
        <end position="211"/>
    </location>
</feature>
<feature type="transmembrane region" description="Helical" evidence="9">
    <location>
        <begin position="6"/>
        <end position="22"/>
    </location>
</feature>
<dbReference type="GO" id="GO:0000155">
    <property type="term" value="F:phosphorelay sensor kinase activity"/>
    <property type="evidence" value="ECO:0007669"/>
    <property type="project" value="InterPro"/>
</dbReference>
<dbReference type="Pfam" id="PF02518">
    <property type="entry name" value="HATPase_c"/>
    <property type="match status" value="1"/>
</dbReference>
<dbReference type="Gene3D" id="3.30.565.10">
    <property type="entry name" value="Histidine kinase-like ATPase, C-terminal domain"/>
    <property type="match status" value="1"/>
</dbReference>
<dbReference type="PATRIC" id="fig|1349767.4.peg.3076"/>
<feature type="transmembrane region" description="Helical" evidence="9">
    <location>
        <begin position="94"/>
        <end position="115"/>
    </location>
</feature>